<dbReference type="InterPro" id="IPR050641">
    <property type="entry name" value="RIFMO-like"/>
</dbReference>
<organism evidence="6 7">
    <name type="scientific">Neonectria magnoliae</name>
    <dbReference type="NCBI Taxonomy" id="2732573"/>
    <lineage>
        <taxon>Eukaryota</taxon>
        <taxon>Fungi</taxon>
        <taxon>Dikarya</taxon>
        <taxon>Ascomycota</taxon>
        <taxon>Pezizomycotina</taxon>
        <taxon>Sordariomycetes</taxon>
        <taxon>Hypocreomycetidae</taxon>
        <taxon>Hypocreales</taxon>
        <taxon>Nectriaceae</taxon>
        <taxon>Neonectria</taxon>
    </lineage>
</organism>
<keyword evidence="4" id="KW-0560">Oxidoreductase</keyword>
<sequence>MSSTNKTSVIVVGGSLVGLSTALFLSSWKVPVILLERHTSSSPHPRAIGYTSRTIELFHSLGIDSRLPTTNWTGGPPRRITVESLAGKWQDEKLWTGKSATVPGGKQCSKTRGLDEYSPISGIATAQDKIEPVLRECAVEHGADLRLGHTVASWSQNNEGVTIKTVGRDGTEVTVEGKYLVACDGARSNIREKLGIQRSGVGHLKVLRSILFRCPQIDHYLESGFVQFQIEGREDGFEGFMTTYGEGRWALMWSPSDKLKVTKETMNEATQKDMIRKAVGEVISDGDIELITAAEWGLSGLVANKFSSGRVFLAGDAAHALPPNRGGYGANTGIADAHNIAWKLASVLNGTSQPELLDTYDAERRPTALVRHDQIFAREDYVRYVTEREWAGKKADILEDAAMEFGQIYRSEAVVGADESLPLAMRPDEWNGQPGTRAPHVPLRRGGETISSLDLFGHGWAVVSKDDTWRTIVKEASKSTGVEVAFVRVGDEVEETEDGSLGKSFGIDETGAVLVRPDGYIAWRAASRSAYVDAMEALRSGLGQVSYAVKSSY</sequence>
<dbReference type="Proteomes" id="UP001498421">
    <property type="component" value="Unassembled WGS sequence"/>
</dbReference>
<evidence type="ECO:0000259" key="5">
    <source>
        <dbReference type="Pfam" id="PF01494"/>
    </source>
</evidence>
<comment type="caution">
    <text evidence="6">The sequence shown here is derived from an EMBL/GenBank/DDBJ whole genome shotgun (WGS) entry which is preliminary data.</text>
</comment>
<dbReference type="Gene3D" id="3.30.9.10">
    <property type="entry name" value="D-Amino Acid Oxidase, subunit A, domain 2"/>
    <property type="match status" value="1"/>
</dbReference>
<dbReference type="PANTHER" id="PTHR43004">
    <property type="entry name" value="TRK SYSTEM POTASSIUM UPTAKE PROTEIN"/>
    <property type="match status" value="1"/>
</dbReference>
<keyword evidence="2" id="KW-0285">Flavoprotein</keyword>
<evidence type="ECO:0000313" key="6">
    <source>
        <dbReference type="EMBL" id="KAK7418212.1"/>
    </source>
</evidence>
<keyword evidence="7" id="KW-1185">Reference proteome</keyword>
<dbReference type="PRINTS" id="PR00420">
    <property type="entry name" value="RNGMNOXGNASE"/>
</dbReference>
<evidence type="ECO:0000256" key="2">
    <source>
        <dbReference type="ARBA" id="ARBA00022630"/>
    </source>
</evidence>
<reference evidence="6 7" key="1">
    <citation type="journal article" date="2025" name="Microbiol. Resour. Announc.">
        <title>Draft genome sequences for Neonectria magnoliae and Neonectria punicea, canker pathogens of Liriodendron tulipifera and Acer saccharum in West Virginia.</title>
        <authorList>
            <person name="Petronek H.M."/>
            <person name="Kasson M.T."/>
            <person name="Metheny A.M."/>
            <person name="Stauder C.M."/>
            <person name="Lovett B."/>
            <person name="Lynch S.C."/>
            <person name="Garnas J.R."/>
            <person name="Kasson L.R."/>
            <person name="Stajich J.E."/>
        </authorList>
    </citation>
    <scope>NUCLEOTIDE SEQUENCE [LARGE SCALE GENOMIC DNA]</scope>
    <source>
        <strain evidence="6 7">NRRL 64651</strain>
    </source>
</reference>
<accession>A0ABR1HAN4</accession>
<dbReference type="Gene3D" id="3.40.30.120">
    <property type="match status" value="1"/>
</dbReference>
<dbReference type="InterPro" id="IPR002938">
    <property type="entry name" value="FAD-bd"/>
</dbReference>
<dbReference type="InterPro" id="IPR036188">
    <property type="entry name" value="FAD/NAD-bd_sf"/>
</dbReference>
<evidence type="ECO:0000256" key="1">
    <source>
        <dbReference type="ARBA" id="ARBA00001974"/>
    </source>
</evidence>
<keyword evidence="3" id="KW-0274">FAD</keyword>
<proteinExistence type="predicted"/>
<evidence type="ECO:0000313" key="7">
    <source>
        <dbReference type="Proteomes" id="UP001498421"/>
    </source>
</evidence>
<dbReference type="Gene3D" id="3.50.50.60">
    <property type="entry name" value="FAD/NAD(P)-binding domain"/>
    <property type="match status" value="1"/>
</dbReference>
<dbReference type="Pfam" id="PF01494">
    <property type="entry name" value="FAD_binding_3"/>
    <property type="match status" value="1"/>
</dbReference>
<protein>
    <recommendedName>
        <fullName evidence="5">FAD-binding domain-containing protein</fullName>
    </recommendedName>
</protein>
<feature type="domain" description="FAD-binding" evidence="5">
    <location>
        <begin position="6"/>
        <end position="368"/>
    </location>
</feature>
<comment type="cofactor">
    <cofactor evidence="1">
        <name>FAD</name>
        <dbReference type="ChEBI" id="CHEBI:57692"/>
    </cofactor>
</comment>
<evidence type="ECO:0000256" key="4">
    <source>
        <dbReference type="ARBA" id="ARBA00023002"/>
    </source>
</evidence>
<dbReference type="PANTHER" id="PTHR43004:SF19">
    <property type="entry name" value="BINDING MONOOXYGENASE, PUTATIVE (JCVI)-RELATED"/>
    <property type="match status" value="1"/>
</dbReference>
<dbReference type="SUPFAM" id="SSF51905">
    <property type="entry name" value="FAD/NAD(P)-binding domain"/>
    <property type="match status" value="1"/>
</dbReference>
<dbReference type="EMBL" id="JAZAVK010000171">
    <property type="protein sequence ID" value="KAK7418212.1"/>
    <property type="molecule type" value="Genomic_DNA"/>
</dbReference>
<name>A0ABR1HAN4_9HYPO</name>
<evidence type="ECO:0000256" key="3">
    <source>
        <dbReference type="ARBA" id="ARBA00022827"/>
    </source>
</evidence>
<gene>
    <name evidence="6" type="ORF">QQZ08_011365</name>
</gene>
<dbReference type="Pfam" id="PF21274">
    <property type="entry name" value="Rng_hyd_C"/>
    <property type="match status" value="1"/>
</dbReference>